<organism evidence="2 3">
    <name type="scientific">Desulfuromonas soudanensis</name>
    <dbReference type="NCBI Taxonomy" id="1603606"/>
    <lineage>
        <taxon>Bacteria</taxon>
        <taxon>Pseudomonadati</taxon>
        <taxon>Thermodesulfobacteriota</taxon>
        <taxon>Desulfuromonadia</taxon>
        <taxon>Desulfuromonadales</taxon>
        <taxon>Desulfuromonadaceae</taxon>
        <taxon>Desulfuromonas</taxon>
    </lineage>
</organism>
<dbReference type="Proteomes" id="UP000057158">
    <property type="component" value="Chromosome"/>
</dbReference>
<dbReference type="KEGG" id="des:DSOUD_1481"/>
<keyword evidence="1" id="KW-0732">Signal</keyword>
<feature type="chain" id="PRO_5005791973" description="DUF4384 domain-containing protein" evidence="1">
    <location>
        <begin position="25"/>
        <end position="379"/>
    </location>
</feature>
<protein>
    <recommendedName>
        <fullName evidence="4">DUF4384 domain-containing protein</fullName>
    </recommendedName>
</protein>
<dbReference type="EMBL" id="CP010802">
    <property type="protein sequence ID" value="ALC16260.1"/>
    <property type="molecule type" value="Genomic_DNA"/>
</dbReference>
<evidence type="ECO:0000256" key="1">
    <source>
        <dbReference type="SAM" id="SignalP"/>
    </source>
</evidence>
<dbReference type="OrthoDB" id="5394183at2"/>
<dbReference type="CDD" id="cd02795">
    <property type="entry name" value="CBM6-CBM35-CBM36_like"/>
    <property type="match status" value="1"/>
</dbReference>
<sequence length="379" mass="40152">MRTQLALLAILLLGMASPSIGASASPPVPTERDWMINLVETLGLSFGLPDEPEDDDYLEILGGARRFRFEAELTKQPDDMVSVKDFRTFGNFSGTGWVSGIATPTRAHLKFLLPRSGLYRLSASLRVPGFRLHIAGQTFSVDGPQRLEEVAVATVELAAGPQEVIVDLPPDGAIDYLQLDAPGLVPIEPLSGWRPDNVLSREAMAVSAARALALEPLLPPSGESTLIEAETASGTGGAAVVSTRFLGEPSGGAWLRAGAAPAQVRLDFVPPGAGVFDLWLRGLAEVPTEALVNDRYRSTLSFPPYLQTLPAGTYFLSAANALEITLPPRAGFDALILKGRRSAGSDYRILIGLAADDAPPSLAEIDTLLALLATLAPLP</sequence>
<evidence type="ECO:0000313" key="3">
    <source>
        <dbReference type="Proteomes" id="UP000057158"/>
    </source>
</evidence>
<proteinExistence type="predicted"/>
<gene>
    <name evidence="2" type="ORF">DSOUD_1481</name>
</gene>
<reference evidence="2 3" key="1">
    <citation type="submission" date="2015-07" db="EMBL/GenBank/DDBJ databases">
        <title>Isolation and Genomic Characterization of a Novel Halophilic Metal-Reducing Deltaproteobacterium from the Deep Subsurface.</title>
        <authorList>
            <person name="Badalamenti J.P."/>
            <person name="Summers Z.M."/>
            <person name="Gralnick J.A."/>
            <person name="Bond D.R."/>
        </authorList>
    </citation>
    <scope>NUCLEOTIDE SEQUENCE [LARGE SCALE GENOMIC DNA]</scope>
    <source>
        <strain evidence="2 3">WTL</strain>
    </source>
</reference>
<dbReference type="STRING" id="1603606.DSOUD_1481"/>
<dbReference type="RefSeq" id="WP_053550390.1">
    <property type="nucleotide sequence ID" value="NZ_CP010802.1"/>
</dbReference>
<keyword evidence="3" id="KW-1185">Reference proteome</keyword>
<dbReference type="PATRIC" id="fig|1603606.3.peg.1614"/>
<name>A0A0M4D5Y2_9BACT</name>
<dbReference type="AlphaFoldDB" id="A0A0M4D5Y2"/>
<accession>A0A0M4D5Y2</accession>
<feature type="signal peptide" evidence="1">
    <location>
        <begin position="1"/>
        <end position="24"/>
    </location>
</feature>
<evidence type="ECO:0008006" key="4">
    <source>
        <dbReference type="Google" id="ProtNLM"/>
    </source>
</evidence>
<evidence type="ECO:0000313" key="2">
    <source>
        <dbReference type="EMBL" id="ALC16260.1"/>
    </source>
</evidence>